<dbReference type="GO" id="GO:0000976">
    <property type="term" value="F:transcription cis-regulatory region binding"/>
    <property type="evidence" value="ECO:0007669"/>
    <property type="project" value="TreeGrafter"/>
</dbReference>
<dbReference type="PANTHER" id="PTHR30055">
    <property type="entry name" value="HTH-TYPE TRANSCRIPTIONAL REGULATOR RUTR"/>
    <property type="match status" value="1"/>
</dbReference>
<accession>A0A8J3VA03</accession>
<keyword evidence="1" id="KW-0805">Transcription regulation</keyword>
<evidence type="ECO:0000313" key="6">
    <source>
        <dbReference type="EMBL" id="GII57721.1"/>
    </source>
</evidence>
<comment type="caution">
    <text evidence="6">The sequence shown here is derived from an EMBL/GenBank/DDBJ whole genome shotgun (WGS) entry which is preliminary data.</text>
</comment>
<keyword evidence="7" id="KW-1185">Reference proteome</keyword>
<dbReference type="Gene3D" id="1.10.10.60">
    <property type="entry name" value="Homeodomain-like"/>
    <property type="match status" value="1"/>
</dbReference>
<feature type="DNA-binding region" description="H-T-H motif" evidence="4">
    <location>
        <begin position="39"/>
        <end position="58"/>
    </location>
</feature>
<dbReference type="Gene3D" id="1.10.357.10">
    <property type="entry name" value="Tetracycline Repressor, domain 2"/>
    <property type="match status" value="1"/>
</dbReference>
<dbReference type="Pfam" id="PF00440">
    <property type="entry name" value="TetR_N"/>
    <property type="match status" value="1"/>
</dbReference>
<dbReference type="GO" id="GO:0045892">
    <property type="term" value="P:negative regulation of DNA-templated transcription"/>
    <property type="evidence" value="ECO:0007669"/>
    <property type="project" value="InterPro"/>
</dbReference>
<evidence type="ECO:0000256" key="4">
    <source>
        <dbReference type="PROSITE-ProRule" id="PRU00335"/>
    </source>
</evidence>
<dbReference type="GO" id="GO:0003700">
    <property type="term" value="F:DNA-binding transcription factor activity"/>
    <property type="evidence" value="ECO:0007669"/>
    <property type="project" value="TreeGrafter"/>
</dbReference>
<reference evidence="6" key="1">
    <citation type="submission" date="2021-01" db="EMBL/GenBank/DDBJ databases">
        <title>Whole genome shotgun sequence of Planotetraspora thailandica NBRC 104271.</title>
        <authorList>
            <person name="Komaki H."/>
            <person name="Tamura T."/>
        </authorList>
    </citation>
    <scope>NUCLEOTIDE SEQUENCE</scope>
    <source>
        <strain evidence="6">NBRC 104271</strain>
    </source>
</reference>
<dbReference type="EMBL" id="BOOR01000055">
    <property type="protein sequence ID" value="GII57721.1"/>
    <property type="molecule type" value="Genomic_DNA"/>
</dbReference>
<keyword evidence="2 4" id="KW-0238">DNA-binding</keyword>
<gene>
    <name evidence="6" type="ORF">Pth03_61100</name>
</gene>
<dbReference type="SUPFAM" id="SSF46689">
    <property type="entry name" value="Homeodomain-like"/>
    <property type="match status" value="1"/>
</dbReference>
<dbReference type="RefSeq" id="WP_203947837.1">
    <property type="nucleotide sequence ID" value="NZ_BOOR01000055.1"/>
</dbReference>
<dbReference type="InterPro" id="IPR004111">
    <property type="entry name" value="Repressor_TetR_C"/>
</dbReference>
<dbReference type="Pfam" id="PF02909">
    <property type="entry name" value="TetR_C_1"/>
    <property type="match status" value="1"/>
</dbReference>
<evidence type="ECO:0000259" key="5">
    <source>
        <dbReference type="PROSITE" id="PS50977"/>
    </source>
</evidence>
<evidence type="ECO:0000256" key="2">
    <source>
        <dbReference type="ARBA" id="ARBA00023125"/>
    </source>
</evidence>
<dbReference type="InterPro" id="IPR001647">
    <property type="entry name" value="HTH_TetR"/>
</dbReference>
<keyword evidence="3" id="KW-0804">Transcription</keyword>
<evidence type="ECO:0000256" key="3">
    <source>
        <dbReference type="ARBA" id="ARBA00023163"/>
    </source>
</evidence>
<name>A0A8J3VA03_9ACTN</name>
<proteinExistence type="predicted"/>
<dbReference type="SUPFAM" id="SSF48498">
    <property type="entry name" value="Tetracyclin repressor-like, C-terminal domain"/>
    <property type="match status" value="1"/>
</dbReference>
<dbReference type="InterPro" id="IPR009057">
    <property type="entry name" value="Homeodomain-like_sf"/>
</dbReference>
<organism evidence="6 7">
    <name type="scientific">Planotetraspora thailandica</name>
    <dbReference type="NCBI Taxonomy" id="487172"/>
    <lineage>
        <taxon>Bacteria</taxon>
        <taxon>Bacillati</taxon>
        <taxon>Actinomycetota</taxon>
        <taxon>Actinomycetes</taxon>
        <taxon>Streptosporangiales</taxon>
        <taxon>Streptosporangiaceae</taxon>
        <taxon>Planotetraspora</taxon>
    </lineage>
</organism>
<evidence type="ECO:0000313" key="7">
    <source>
        <dbReference type="Proteomes" id="UP000605992"/>
    </source>
</evidence>
<dbReference type="AlphaFoldDB" id="A0A8J3VA03"/>
<dbReference type="PANTHER" id="PTHR30055:SF151">
    <property type="entry name" value="TRANSCRIPTIONAL REGULATORY PROTEIN"/>
    <property type="match status" value="1"/>
</dbReference>
<dbReference type="PROSITE" id="PS50977">
    <property type="entry name" value="HTH_TETR_2"/>
    <property type="match status" value="1"/>
</dbReference>
<dbReference type="InterPro" id="IPR036271">
    <property type="entry name" value="Tet_transcr_reg_TetR-rel_C_sf"/>
</dbReference>
<dbReference type="Proteomes" id="UP000605992">
    <property type="component" value="Unassembled WGS sequence"/>
</dbReference>
<protein>
    <submittedName>
        <fullName evidence="6">TetR family transcriptional regulator</fullName>
    </submittedName>
</protein>
<sequence>MSLVWSREPYSPRRQAMSLERVARAAVAVADAEGLDALSMRRVAAELGSGTTSLYRHIRNRDELLDLMVDVVRDEVPALSLSGDWRADLAAHAHAQRALMLRHPWLGTLLMIRPALGPNSLRQMNEALAAAAQLTPDATRVAGVIGLIGDYVLGAVSRELAELEAHRRTGQSEQEWRASVGPYISEVIASGDYPHFARRVMEARDLTFTEQFAYGLERILDGIGGG</sequence>
<feature type="domain" description="HTH tetR-type" evidence="5">
    <location>
        <begin position="16"/>
        <end position="76"/>
    </location>
</feature>
<dbReference type="InterPro" id="IPR050109">
    <property type="entry name" value="HTH-type_TetR-like_transc_reg"/>
</dbReference>
<evidence type="ECO:0000256" key="1">
    <source>
        <dbReference type="ARBA" id="ARBA00023015"/>
    </source>
</evidence>